<dbReference type="RefSeq" id="WP_035379433.1">
    <property type="nucleotide sequence ID" value="NZ_AZQP01000017.1"/>
</dbReference>
<organism evidence="1 2">
    <name type="scientific">Fervidicella metallireducens AeB</name>
    <dbReference type="NCBI Taxonomy" id="1403537"/>
    <lineage>
        <taxon>Bacteria</taxon>
        <taxon>Bacillati</taxon>
        <taxon>Bacillota</taxon>
        <taxon>Clostridia</taxon>
        <taxon>Eubacteriales</taxon>
        <taxon>Clostridiaceae</taxon>
        <taxon>Fervidicella</taxon>
    </lineage>
</organism>
<evidence type="ECO:0000313" key="2">
    <source>
        <dbReference type="Proteomes" id="UP000019681"/>
    </source>
</evidence>
<dbReference type="EMBL" id="AZQP01000017">
    <property type="protein sequence ID" value="EYE88630.1"/>
    <property type="molecule type" value="Genomic_DNA"/>
</dbReference>
<dbReference type="OrthoDB" id="1955479at2"/>
<gene>
    <name evidence="1" type="ORF">Q428_07150</name>
</gene>
<keyword evidence="2" id="KW-1185">Reference proteome</keyword>
<protein>
    <submittedName>
        <fullName evidence="1">Uncharacterized protein</fullName>
    </submittedName>
</protein>
<proteinExistence type="predicted"/>
<name>A0A017RXI1_9CLOT</name>
<dbReference type="STRING" id="1403537.Q428_07150"/>
<reference evidence="1 2" key="1">
    <citation type="journal article" date="2014" name="Genome Announc.">
        <title>Draft Genome Sequence of Fervidicella metallireducens Strain AeBT, an Iron-Reducing Thermoanaerobe from the Great Artesian Basin.</title>
        <authorList>
            <person name="Patel B.K."/>
        </authorList>
    </citation>
    <scope>NUCLEOTIDE SEQUENCE [LARGE SCALE GENOMIC DNA]</scope>
    <source>
        <strain evidence="1 2">AeB</strain>
    </source>
</reference>
<evidence type="ECO:0000313" key="1">
    <source>
        <dbReference type="EMBL" id="EYE88630.1"/>
    </source>
</evidence>
<accession>A0A017RXI1</accession>
<comment type="caution">
    <text evidence="1">The sequence shown here is derived from an EMBL/GenBank/DDBJ whole genome shotgun (WGS) entry which is preliminary data.</text>
</comment>
<dbReference type="Proteomes" id="UP000019681">
    <property type="component" value="Unassembled WGS sequence"/>
</dbReference>
<dbReference type="AlphaFoldDB" id="A0A017RXI1"/>
<sequence length="213" mass="25227">MNKKEQIKNLFKEGKSIEEMVALGFNKKYILQIIRECKNNGLRSNENQIKDDEQLNSKRQIDDQEDRNYEYDGNEQFILNNMNDIEQLLICLKENIQNISDIEFKVKLSWKNGRKKSKKSAKYQINNESIMNPIDFYRDNGVKELEDALYRINLEELKIICKQYAPDPRGYAYKWKDKKKIINYIIQRVGSLAKNGSVFYTVNTFNLDSNQSK</sequence>